<accession>A0A843WZ72</accession>
<keyword evidence="5" id="KW-1185">Reference proteome</keyword>
<evidence type="ECO:0000313" key="5">
    <source>
        <dbReference type="Proteomes" id="UP000652761"/>
    </source>
</evidence>
<dbReference type="PANTHER" id="PTHR31061">
    <property type="entry name" value="LD22376P"/>
    <property type="match status" value="1"/>
</dbReference>
<dbReference type="EMBL" id="NMUH01005720">
    <property type="protein sequence ID" value="MQM13516.1"/>
    <property type="molecule type" value="Genomic_DNA"/>
</dbReference>
<feature type="region of interest" description="Disordered" evidence="1">
    <location>
        <begin position="25"/>
        <end position="58"/>
    </location>
</feature>
<dbReference type="Proteomes" id="UP000652761">
    <property type="component" value="Unassembled WGS sequence"/>
</dbReference>
<dbReference type="AlphaFoldDB" id="A0A843WZ72"/>
<evidence type="ECO:0000256" key="1">
    <source>
        <dbReference type="SAM" id="MobiDB-lite"/>
    </source>
</evidence>
<organism evidence="4 5">
    <name type="scientific">Colocasia esculenta</name>
    <name type="common">Wild taro</name>
    <name type="synonym">Arum esculentum</name>
    <dbReference type="NCBI Taxonomy" id="4460"/>
    <lineage>
        <taxon>Eukaryota</taxon>
        <taxon>Viridiplantae</taxon>
        <taxon>Streptophyta</taxon>
        <taxon>Embryophyta</taxon>
        <taxon>Tracheophyta</taxon>
        <taxon>Spermatophyta</taxon>
        <taxon>Magnoliopsida</taxon>
        <taxon>Liliopsida</taxon>
        <taxon>Araceae</taxon>
        <taxon>Aroideae</taxon>
        <taxon>Colocasieae</taxon>
        <taxon>Colocasia</taxon>
    </lineage>
</organism>
<dbReference type="InterPro" id="IPR012429">
    <property type="entry name" value="HGSNAT_cat"/>
</dbReference>
<dbReference type="PANTHER" id="PTHR31061:SF23">
    <property type="entry name" value="OS05G0155700 PROTEIN"/>
    <property type="match status" value="1"/>
</dbReference>
<dbReference type="OrthoDB" id="2149840at2759"/>
<keyword evidence="2" id="KW-1133">Transmembrane helix</keyword>
<feature type="transmembrane region" description="Helical" evidence="2">
    <location>
        <begin position="139"/>
        <end position="156"/>
    </location>
</feature>
<evidence type="ECO:0000313" key="4">
    <source>
        <dbReference type="EMBL" id="MQM13516.1"/>
    </source>
</evidence>
<comment type="caution">
    <text evidence="4">The sequence shown here is derived from an EMBL/GenBank/DDBJ whole genome shotgun (WGS) entry which is preliminary data.</text>
</comment>
<protein>
    <recommendedName>
        <fullName evidence="3">Heparan-alpha-glucosaminide N-acetyltransferase catalytic domain-containing protein</fullName>
    </recommendedName>
</protein>
<reference evidence="4" key="1">
    <citation type="submission" date="2017-07" db="EMBL/GenBank/DDBJ databases">
        <title>Taro Niue Genome Assembly and Annotation.</title>
        <authorList>
            <person name="Atibalentja N."/>
            <person name="Keating K."/>
            <person name="Fields C.J."/>
        </authorList>
    </citation>
    <scope>NUCLEOTIDE SEQUENCE</scope>
    <source>
        <strain evidence="4">Niue_2</strain>
        <tissue evidence="4">Leaf</tissue>
    </source>
</reference>
<feature type="domain" description="Heparan-alpha-glucosaminide N-acetyltransferase catalytic" evidence="3">
    <location>
        <begin position="61"/>
        <end position="147"/>
    </location>
</feature>
<keyword evidence="2" id="KW-0812">Transmembrane</keyword>
<evidence type="ECO:0000259" key="3">
    <source>
        <dbReference type="Pfam" id="PF07786"/>
    </source>
</evidence>
<keyword evidence="2" id="KW-0472">Membrane</keyword>
<evidence type="ECO:0000256" key="2">
    <source>
        <dbReference type="SAM" id="Phobius"/>
    </source>
</evidence>
<sequence length="177" mass="18759">MDVASVVVDVAEERVALLESRSLHPGAAPVSDDEILPLPTGELPAPSDGDGAPKAPGPKQRVVSLDVFRGLTVALMILVDDAGGAFPSINHSPWTGVTLADFVMPFFLFGVGVSVALVFKKTPNKGAATKKVVERSVKLFLLGLLLQGWIGCFPLLRGESFGFSKTELDIKEMLGFL</sequence>
<feature type="transmembrane region" description="Helical" evidence="2">
    <location>
        <begin position="99"/>
        <end position="119"/>
    </location>
</feature>
<proteinExistence type="predicted"/>
<dbReference type="Pfam" id="PF07786">
    <property type="entry name" value="HGSNAT_cat"/>
    <property type="match status" value="1"/>
</dbReference>
<gene>
    <name evidence="4" type="ORF">Taro_046440</name>
</gene>
<name>A0A843WZ72_COLES</name>